<name>A0AAV9EIX3_ACOCL</name>
<protein>
    <recommendedName>
        <fullName evidence="3">Protein SSUH2 homolog</fullName>
    </recommendedName>
</protein>
<evidence type="ECO:0000313" key="2">
    <source>
        <dbReference type="Proteomes" id="UP001180020"/>
    </source>
</evidence>
<proteinExistence type="predicted"/>
<organism evidence="1 2">
    <name type="scientific">Acorus calamus</name>
    <name type="common">Sweet flag</name>
    <dbReference type="NCBI Taxonomy" id="4465"/>
    <lineage>
        <taxon>Eukaryota</taxon>
        <taxon>Viridiplantae</taxon>
        <taxon>Streptophyta</taxon>
        <taxon>Embryophyta</taxon>
        <taxon>Tracheophyta</taxon>
        <taxon>Spermatophyta</taxon>
        <taxon>Magnoliopsida</taxon>
        <taxon>Liliopsida</taxon>
        <taxon>Acoraceae</taxon>
        <taxon>Acorus</taxon>
    </lineage>
</organism>
<dbReference type="PANTHER" id="PTHR48465">
    <property type="entry name" value="PROTEIN SSUH2 HOMOLOG"/>
    <property type="match status" value="1"/>
</dbReference>
<dbReference type="Proteomes" id="UP001180020">
    <property type="component" value="Unassembled WGS sequence"/>
</dbReference>
<evidence type="ECO:0000313" key="1">
    <source>
        <dbReference type="EMBL" id="KAK1312158.1"/>
    </source>
</evidence>
<reference evidence="1" key="2">
    <citation type="submission" date="2023-06" db="EMBL/GenBank/DDBJ databases">
        <authorList>
            <person name="Ma L."/>
            <person name="Liu K.-W."/>
            <person name="Li Z."/>
            <person name="Hsiao Y.-Y."/>
            <person name="Qi Y."/>
            <person name="Fu T."/>
            <person name="Tang G."/>
            <person name="Zhang D."/>
            <person name="Sun W.-H."/>
            <person name="Liu D.-K."/>
            <person name="Li Y."/>
            <person name="Chen G.-Z."/>
            <person name="Liu X.-D."/>
            <person name="Liao X.-Y."/>
            <person name="Jiang Y.-T."/>
            <person name="Yu X."/>
            <person name="Hao Y."/>
            <person name="Huang J."/>
            <person name="Zhao X.-W."/>
            <person name="Ke S."/>
            <person name="Chen Y.-Y."/>
            <person name="Wu W.-L."/>
            <person name="Hsu J.-L."/>
            <person name="Lin Y.-F."/>
            <person name="Huang M.-D."/>
            <person name="Li C.-Y."/>
            <person name="Huang L."/>
            <person name="Wang Z.-W."/>
            <person name="Zhao X."/>
            <person name="Zhong W.-Y."/>
            <person name="Peng D.-H."/>
            <person name="Ahmad S."/>
            <person name="Lan S."/>
            <person name="Zhang J.-S."/>
            <person name="Tsai W.-C."/>
            <person name="Van De Peer Y."/>
            <person name="Liu Z.-J."/>
        </authorList>
    </citation>
    <scope>NUCLEOTIDE SEQUENCE</scope>
    <source>
        <strain evidence="1">CP</strain>
        <tissue evidence="1">Leaves</tissue>
    </source>
</reference>
<accession>A0AAV9EIX3</accession>
<dbReference type="SUPFAM" id="SSF57938">
    <property type="entry name" value="DnaJ/Hsp40 cysteine-rich domain"/>
    <property type="match status" value="1"/>
</dbReference>
<dbReference type="InterPro" id="IPR052789">
    <property type="entry name" value="SSUH2_homolog"/>
</dbReference>
<dbReference type="AlphaFoldDB" id="A0AAV9EIX3"/>
<comment type="caution">
    <text evidence="1">The sequence shown here is derived from an EMBL/GenBank/DDBJ whole genome shotgun (WGS) entry which is preliminary data.</text>
</comment>
<dbReference type="InterPro" id="IPR036410">
    <property type="entry name" value="HSP_DnaJ_Cys-rich_dom_sf"/>
</dbReference>
<keyword evidence="2" id="KW-1185">Reference proteome</keyword>
<gene>
    <name evidence="1" type="ORF">QJS10_CPA07g00076</name>
</gene>
<evidence type="ECO:0008006" key="3">
    <source>
        <dbReference type="Google" id="ProtNLM"/>
    </source>
</evidence>
<sequence>MEQPLLSGEVVEEKWSGYQSVGRSGSFNLPAAASYISADDVRSASTFPSAPYPSLSFDDSAALVAPLDPLDQAIGYPGGFGEAYGRNNVNEIGRHVLDEVEIRQLLINHVGHRCCWGSRPARRWKICAIEDCNVYVGTLETFLEERETIREMEPYRGGKIDGIDKGPELGLWELDLRPEFPLLFVPHKETRSKIPHSEAIDKCSDCAGKGEIVCPTCNADREPGFYKENQMFKCPACYGRGLIAHQDGSDTICKNCSGKGVLPCATCTSRGLVKCQTCQGEGSVLKRSVAIVKWKTLLTRKVSAASSAASVPEEVFHKAKGVQLCNTQAYQCNPAFFADSYFLNKFSSDVIGDRSPVPPAARIICERHAISVVPVTRVTMAHRHRSFSFYIVGLSRDIYIKDYPKQFCWGLCCCFEWLNI</sequence>
<dbReference type="EMBL" id="JAUJYO010000007">
    <property type="protein sequence ID" value="KAK1312158.1"/>
    <property type="molecule type" value="Genomic_DNA"/>
</dbReference>
<reference evidence="1" key="1">
    <citation type="journal article" date="2023" name="Nat. Commun.">
        <title>Diploid and tetraploid genomes of Acorus and the evolution of monocots.</title>
        <authorList>
            <person name="Ma L."/>
            <person name="Liu K.W."/>
            <person name="Li Z."/>
            <person name="Hsiao Y.Y."/>
            <person name="Qi Y."/>
            <person name="Fu T."/>
            <person name="Tang G.D."/>
            <person name="Zhang D."/>
            <person name="Sun W.H."/>
            <person name="Liu D.K."/>
            <person name="Li Y."/>
            <person name="Chen G.Z."/>
            <person name="Liu X.D."/>
            <person name="Liao X.Y."/>
            <person name="Jiang Y.T."/>
            <person name="Yu X."/>
            <person name="Hao Y."/>
            <person name="Huang J."/>
            <person name="Zhao X.W."/>
            <person name="Ke S."/>
            <person name="Chen Y.Y."/>
            <person name="Wu W.L."/>
            <person name="Hsu J.L."/>
            <person name="Lin Y.F."/>
            <person name="Huang M.D."/>
            <person name="Li C.Y."/>
            <person name="Huang L."/>
            <person name="Wang Z.W."/>
            <person name="Zhao X."/>
            <person name="Zhong W.Y."/>
            <person name="Peng D.H."/>
            <person name="Ahmad S."/>
            <person name="Lan S."/>
            <person name="Zhang J.S."/>
            <person name="Tsai W.C."/>
            <person name="Van de Peer Y."/>
            <person name="Liu Z.J."/>
        </authorList>
    </citation>
    <scope>NUCLEOTIDE SEQUENCE</scope>
    <source>
        <strain evidence="1">CP</strain>
    </source>
</reference>
<dbReference type="PANTHER" id="PTHR48465:SF1">
    <property type="entry name" value="PROTEIN SSUH2 HOMOLOG"/>
    <property type="match status" value="1"/>
</dbReference>